<dbReference type="KEGG" id="eps:L0Y14_12695"/>
<feature type="domain" description="Pesticidal crystal protein Cry22Aa Ig-like" evidence="6">
    <location>
        <begin position="214"/>
        <end position="286"/>
    </location>
</feature>
<dbReference type="InterPro" id="IPR051846">
    <property type="entry name" value="SH2_domain_adapters"/>
</dbReference>
<feature type="domain" description="Pesticidal crystal protein Cry22Aa Ig-like" evidence="6">
    <location>
        <begin position="533"/>
        <end position="604"/>
    </location>
</feature>
<evidence type="ECO:0000313" key="7">
    <source>
        <dbReference type="EMBL" id="USF86986.1"/>
    </source>
</evidence>
<protein>
    <submittedName>
        <fullName evidence="7">DUF5011 domain-containing protein</fullName>
    </submittedName>
</protein>
<dbReference type="SMART" id="SM00191">
    <property type="entry name" value="Int_alpha"/>
    <property type="match status" value="6"/>
</dbReference>
<feature type="compositionally biased region" description="Polar residues" evidence="5">
    <location>
        <begin position="754"/>
        <end position="788"/>
    </location>
</feature>
<feature type="domain" description="Pesticidal crystal protein Cry22Aa Ig-like" evidence="6">
    <location>
        <begin position="771"/>
        <end position="843"/>
    </location>
</feature>
<keyword evidence="3" id="KW-0727">SH2 domain</keyword>
<dbReference type="PANTHER" id="PTHR15127:SF32">
    <property type="entry name" value="HEAVYWEIGHT, ISOFORM A"/>
    <property type="match status" value="1"/>
</dbReference>
<feature type="domain" description="Pesticidal crystal protein Cry22Aa Ig-like" evidence="6">
    <location>
        <begin position="931"/>
        <end position="1003"/>
    </location>
</feature>
<accession>A0A9J6ZW45</accession>
<evidence type="ECO:0000256" key="5">
    <source>
        <dbReference type="SAM" id="MobiDB-lite"/>
    </source>
</evidence>
<sequence length="1804" mass="179908">MLTEKIKRPYYPLALIAAALLSGCVEEVVDNHTMTTAAAGDDTDPPIITLLGANALTVEAGTVYTDSGASANDAKDGDISANIMQSGVVDTSAPGSYILTYNVSDAAGNAATAVTRSVLVADTTPPAISLIGSSPQTVILGASYSDQGATANDSFDGDISASIVATGSVNTGVVGSYTLTYNVVDSAGNAATAITRTVNVVAVTLPADVTPPVITLTGANPQTVALGSSYSEPGATANDDRDGDISANIMIGGNVNTASIGSYTRTYNVSDAAGNAAAQVTRTVTVTEAIPPVITLSGANPLTLEAGPAAYSDPGASANDNVDGDVSANIVMSGTVDRTTTGSYTLTYSVSDTAGNSASVTRTVDVSAAAAPVITLSGANPIDLKAGDSFSDPGASANDNFDGDVSASITVSGTVDSNTPGDYTLTYTVSDAAGNSATQTRRVNVIESTPPVITLSGDNPLTLEAGPAAYSDPGASANDNVDGDVSANIVMSGTVDRTTAGSYTLTYSVSDTAGNPASATRTVEVSSAAAPVITLSGANPFSLAVGAAFSDPGASANDNFDGDVSASITVSGTVDSNTPGDYTLTYTVSDAAGNSATQTRRVNVIESTPPVITLSGDNPLTLEAGPAAYSDPGASANDNVDGDVSANIVMSGTVDRTTAGSYTLTYSVSDTAGNPASATRTVEVSSAAAPVITLSGANPFSLAVGAAFSDPGASANDNFDGDVSASITVSGAVDSNTPGDYTLTYTVSDAAGNSATQSRTVSVTDQTAPQITLNGDNPQSVEAGSSYSDPGAVASDNVDGDLSSSVAVSGSVNASVLGSYTLTYNVSDAAGNAATAVTRAVNVVDQTAPVITLLGSDPMSVEGGATFSDPGATASDSFEGDLSAGIVISGSVDSAVLGSYTLTYNVSDSTGNAATAVTRRVNVVDQTAPVITLIGANPLEVALGSSFTDPGASASDAVDGDLSTSITVAGTVDTNTLGSYTLTYSVSDAEGNAATPVQRSVLVTDQIAPVITLIGANPQAVEAGSTYGDPGASASDNVDGDLSASISVSGSVDTAVPASYTLSYDVTDAAGNAATTVTRSVVVSDQTAPVITLNGANPMSVEAGSTFTEPGASASDTLDGDLSASVVVSGSVNTAALGGYTLTYDVSDAAGNAAIAVTRTVNVVDTTAPVISLTGDNPLVVIVDNSYTEPGATATDNLDGDISASLAIDSSAVDTATIGSYSVTYDVTDASGNAATQLTRTVQVVSSAPNAPTNVTMSIGFKRFQFSWDASLGADHYRLMVNPDGVSGYSVVAGADSITLTSHTIDIPVHLHNWPAARYMVEACDAAESACAGSAEQTTVAIDSVAAIGYFKPGTASNDDNFGYSVAMSADGTTLAVGAPQIANGGAGAVHIFYFAAGSWNLQQVLTASNAGSGDQFGASVALNSDGTTLAVGANAEDSDDTGSHFSSNGAAPDSGAVYIFTRSGATWNEQTRLKAATTEAGDDFGYAVALSADGNTLAVGADLEDGGNDGINTPTNNTETEAGAAYVFNRTGTSWSEQAYIKSDHSVWYDHVGISVALSGDGNTLAVGAIGEDSDALGNWPADAGKGSGAVFVYTRNSGSWSQQTMLKAANAGRFHRFGSALAFSSDGNTLAVGAKEEDSNTTGVDSTPNPGILAGVGAAYVFGRSGTTWSQQAYIKASTRTSNYDYFGFALALSSDGNLLAVGSHGENSSTRGVYASTNSTASNAGAVFVYERSGASWASKTFVKSSNTDSKDSFGWGMAISGDGGTLAVGAYREDSSATGINPTPGTDATADENVGAVYLY</sequence>
<feature type="region of interest" description="Disordered" evidence="5">
    <location>
        <begin position="754"/>
        <end position="800"/>
    </location>
</feature>
<dbReference type="Proteomes" id="UP001056649">
    <property type="component" value="Chromosome"/>
</dbReference>
<dbReference type="RefSeq" id="WP_251859204.1">
    <property type="nucleotide sequence ID" value="NZ_CP090569.1"/>
</dbReference>
<evidence type="ECO:0000313" key="8">
    <source>
        <dbReference type="Proteomes" id="UP001056649"/>
    </source>
</evidence>
<dbReference type="PROSITE" id="PS51257">
    <property type="entry name" value="PROKAR_LIPOPROTEIN"/>
    <property type="match status" value="1"/>
</dbReference>
<proteinExistence type="predicted"/>
<dbReference type="GO" id="GO:0001784">
    <property type="term" value="F:phosphotyrosine residue binding"/>
    <property type="evidence" value="ECO:0007669"/>
    <property type="project" value="TreeGrafter"/>
</dbReference>
<evidence type="ECO:0000256" key="4">
    <source>
        <dbReference type="ARBA" id="ARBA00023180"/>
    </source>
</evidence>
<feature type="domain" description="Pesticidal crystal protein Cry22Aa Ig-like" evidence="6">
    <location>
        <begin position="692"/>
        <end position="763"/>
    </location>
</feature>
<dbReference type="Pfam" id="PF16403">
    <property type="entry name" value="Bact_surface_Ig-like"/>
    <property type="match status" value="15"/>
</dbReference>
<feature type="domain" description="Pesticidal crystal protein Cry22Aa Ig-like" evidence="6">
    <location>
        <begin position="851"/>
        <end position="923"/>
    </location>
</feature>
<dbReference type="PANTHER" id="PTHR15127">
    <property type="entry name" value="HEAVYWEIGHT, ISOFORM A"/>
    <property type="match status" value="1"/>
</dbReference>
<keyword evidence="4" id="KW-0325">Glycoprotein</keyword>
<feature type="domain" description="Pesticidal crystal protein Cry22Aa Ig-like" evidence="6">
    <location>
        <begin position="1171"/>
        <end position="1244"/>
    </location>
</feature>
<feature type="domain" description="Pesticidal crystal protein Cry22Aa Ig-like" evidence="6">
    <location>
        <begin position="128"/>
        <end position="200"/>
    </location>
</feature>
<feature type="domain" description="Pesticidal crystal protein Cry22Aa Ig-like" evidence="6">
    <location>
        <begin position="1011"/>
        <end position="1083"/>
    </location>
</feature>
<dbReference type="SUPFAM" id="SSF69322">
    <property type="entry name" value="Tricorn protease domain 2"/>
    <property type="match status" value="1"/>
</dbReference>
<reference evidence="7" key="1">
    <citation type="journal article" date="2022" name="Mol. Ecol. Resour.">
        <title>The complete and closed genome of the facultative generalist Candidatus Endoriftia persephone from deep-sea hydrothermal vents.</title>
        <authorList>
            <person name="de Oliveira A.L."/>
            <person name="Srivastava A."/>
            <person name="Espada-Hinojosa S."/>
            <person name="Bright M."/>
        </authorList>
    </citation>
    <scope>NUCLEOTIDE SEQUENCE</scope>
    <source>
        <strain evidence="7">Tica-EPR-9o50.N</strain>
    </source>
</reference>
<keyword evidence="1" id="KW-0732">Signal</keyword>
<dbReference type="Gene3D" id="2.130.10.130">
    <property type="entry name" value="Integrin alpha, N-terminal"/>
    <property type="match status" value="3"/>
</dbReference>
<dbReference type="InterPro" id="IPR013519">
    <property type="entry name" value="Int_alpha_beta-p"/>
</dbReference>
<dbReference type="FunFam" id="2.60.40.10:FF:002029">
    <property type="entry name" value="Predicted protein"/>
    <property type="match status" value="6"/>
</dbReference>
<dbReference type="Gene3D" id="2.60.40.10">
    <property type="entry name" value="Immunoglobulins"/>
    <property type="match status" value="15"/>
</dbReference>
<keyword evidence="2" id="KW-0677">Repeat</keyword>
<dbReference type="InterPro" id="IPR028994">
    <property type="entry name" value="Integrin_alpha_N"/>
</dbReference>
<feature type="domain" description="Pesticidal crystal protein Cry22Aa Ig-like" evidence="6">
    <location>
        <begin position="48"/>
        <end position="120"/>
    </location>
</feature>
<evidence type="ECO:0000259" key="6">
    <source>
        <dbReference type="Pfam" id="PF16403"/>
    </source>
</evidence>
<dbReference type="EMBL" id="CP090569">
    <property type="protein sequence ID" value="USF86986.1"/>
    <property type="molecule type" value="Genomic_DNA"/>
</dbReference>
<evidence type="ECO:0000256" key="1">
    <source>
        <dbReference type="ARBA" id="ARBA00022729"/>
    </source>
</evidence>
<keyword evidence="8" id="KW-1185">Reference proteome</keyword>
<dbReference type="InterPro" id="IPR032179">
    <property type="entry name" value="Cry22Aa_Ig-like"/>
</dbReference>
<evidence type="ECO:0000256" key="2">
    <source>
        <dbReference type="ARBA" id="ARBA00022737"/>
    </source>
</evidence>
<organism evidence="7 8">
    <name type="scientific">Candidatus Endoriftia persephonae</name>
    <dbReference type="NCBI Taxonomy" id="393765"/>
    <lineage>
        <taxon>Bacteria</taxon>
        <taxon>Pseudomonadati</taxon>
        <taxon>Pseudomonadota</taxon>
        <taxon>Gammaproteobacteria</taxon>
        <taxon>Chromatiales</taxon>
        <taxon>Sedimenticolaceae</taxon>
        <taxon>Candidatus Endoriftia</taxon>
    </lineage>
</organism>
<gene>
    <name evidence="7" type="ORF">L0Y14_12695</name>
</gene>
<feature type="domain" description="Pesticidal crystal protein Cry22Aa Ig-like" evidence="6">
    <location>
        <begin position="1091"/>
        <end position="1163"/>
    </location>
</feature>
<feature type="domain" description="Pesticidal crystal protein Cry22Aa Ig-like" evidence="6">
    <location>
        <begin position="294"/>
        <end position="366"/>
    </location>
</feature>
<dbReference type="InterPro" id="IPR013783">
    <property type="entry name" value="Ig-like_fold"/>
</dbReference>
<feature type="domain" description="Pesticidal crystal protein Cry22Aa Ig-like" evidence="6">
    <location>
        <begin position="374"/>
        <end position="445"/>
    </location>
</feature>
<dbReference type="Pfam" id="PF14312">
    <property type="entry name" value="FG-GAP_2"/>
    <property type="match status" value="3"/>
</dbReference>
<evidence type="ECO:0000256" key="3">
    <source>
        <dbReference type="ARBA" id="ARBA00022999"/>
    </source>
</evidence>
<feature type="domain" description="Pesticidal crystal protein Cry22Aa Ig-like" evidence="6">
    <location>
        <begin position="612"/>
        <end position="684"/>
    </location>
</feature>
<feature type="domain" description="Pesticidal crystal protein Cry22Aa Ig-like" evidence="6">
    <location>
        <begin position="453"/>
        <end position="525"/>
    </location>
</feature>
<name>A0A9J6ZW45_9GAMM</name>
<dbReference type="InterPro" id="IPR013517">
    <property type="entry name" value="FG-GAP"/>
</dbReference>